<keyword evidence="3" id="KW-1185">Reference proteome</keyword>
<sequence>MRIKTHIFVFMMSTVFNVVLAKEVNITIINNGIDIDQYIEPHAYIKNKQGVVPSALFLLPRQGSVEKKSMDQEALLVIFGDPRYWVASFKGVKIGQENKGVQEFFICSYSPTKTQNIHTMEITVNAKNCTLEVH</sequence>
<gene>
    <name evidence="2" type="ORF">GQ61_07240</name>
</gene>
<evidence type="ECO:0000256" key="1">
    <source>
        <dbReference type="SAM" id="SignalP"/>
    </source>
</evidence>
<evidence type="ECO:0000313" key="3">
    <source>
        <dbReference type="Proteomes" id="UP000237351"/>
    </source>
</evidence>
<name>A0A1W6N5H0_9PROT</name>
<accession>A0A1W6N5H0</accession>
<feature type="chain" id="PRO_5012596939" evidence="1">
    <location>
        <begin position="22"/>
        <end position="134"/>
    </location>
</feature>
<dbReference type="Proteomes" id="UP000237351">
    <property type="component" value="Chromosome"/>
</dbReference>
<keyword evidence="1" id="KW-0732">Signal</keyword>
<proteinExistence type="predicted"/>
<reference evidence="2 3" key="1">
    <citation type="submission" date="2014-06" db="EMBL/GenBank/DDBJ databases">
        <title>The genome of the endonuclear symbiont Nucleicultrix amoebiphila.</title>
        <authorList>
            <person name="Schulz F."/>
            <person name="Horn M."/>
        </authorList>
    </citation>
    <scope>NUCLEOTIDE SEQUENCE [LARGE SCALE GENOMIC DNA]</scope>
    <source>
        <strain evidence="2 3">FS5</strain>
    </source>
</reference>
<dbReference type="RefSeq" id="WP_085784645.1">
    <property type="nucleotide sequence ID" value="NZ_CP008743.1"/>
</dbReference>
<feature type="signal peptide" evidence="1">
    <location>
        <begin position="1"/>
        <end position="21"/>
    </location>
</feature>
<dbReference type="AlphaFoldDB" id="A0A1W6N5H0"/>
<protein>
    <submittedName>
        <fullName evidence="2">Uncharacterized protein</fullName>
    </submittedName>
</protein>
<dbReference type="EMBL" id="CP008743">
    <property type="protein sequence ID" value="ARN85115.1"/>
    <property type="molecule type" value="Genomic_DNA"/>
</dbReference>
<organism evidence="2 3">
    <name type="scientific">Candidatus Nucleicultrix amoebiphila FS5</name>
    <dbReference type="NCBI Taxonomy" id="1414854"/>
    <lineage>
        <taxon>Bacteria</taxon>
        <taxon>Pseudomonadati</taxon>
        <taxon>Pseudomonadota</taxon>
        <taxon>Alphaproteobacteria</taxon>
        <taxon>Holosporales</taxon>
        <taxon>Candidatus Nucleicultricaceae</taxon>
        <taxon>Candidatus Nucleicultrix</taxon>
    </lineage>
</organism>
<dbReference type="KEGG" id="naf:GQ61_07240"/>
<evidence type="ECO:0000313" key="2">
    <source>
        <dbReference type="EMBL" id="ARN85115.1"/>
    </source>
</evidence>